<feature type="region of interest" description="Disordered" evidence="1">
    <location>
        <begin position="1837"/>
        <end position="1881"/>
    </location>
</feature>
<evidence type="ECO:0000313" key="2">
    <source>
        <dbReference type="EMBL" id="VDN03297.1"/>
    </source>
</evidence>
<feature type="compositionally biased region" description="Basic and acidic residues" evidence="1">
    <location>
        <begin position="947"/>
        <end position="964"/>
    </location>
</feature>
<organism evidence="4">
    <name type="scientific">Thelazia callipaeda</name>
    <name type="common">Oriental eyeworm</name>
    <name type="synonym">Parasitic nematode</name>
    <dbReference type="NCBI Taxonomy" id="103827"/>
    <lineage>
        <taxon>Eukaryota</taxon>
        <taxon>Metazoa</taxon>
        <taxon>Ecdysozoa</taxon>
        <taxon>Nematoda</taxon>
        <taxon>Chromadorea</taxon>
        <taxon>Rhabditida</taxon>
        <taxon>Spirurina</taxon>
        <taxon>Spiruromorpha</taxon>
        <taxon>Thelazioidea</taxon>
        <taxon>Thelaziidae</taxon>
        <taxon>Thelazia</taxon>
    </lineage>
</organism>
<feature type="region of interest" description="Disordered" evidence="1">
    <location>
        <begin position="893"/>
        <end position="978"/>
    </location>
</feature>
<keyword evidence="3" id="KW-1185">Reference proteome</keyword>
<gene>
    <name evidence="2" type="ORF">TCLT_LOCUS5986</name>
</gene>
<feature type="compositionally biased region" description="Basic residues" evidence="1">
    <location>
        <begin position="965"/>
        <end position="975"/>
    </location>
</feature>
<dbReference type="STRING" id="103827.A0A0N5CZR4"/>
<sequence>MTYKVDNLWQKLVPPQVVPDLIQLLETGASMKQMELEPVKLFIKTSLDRFNCQQETAKNMSSLLAVVDREYFSQFGINWKVVNNHIFDRVIYQDDMLLNYPPSMESTFKFHCPSAQDQLKVFDRCELIVDANEDKEKLKRRICAEDSLMDIPQDVLELAQSFRVFHKLMVTSREILRKASSNTALYMEQQKVSSLNRGKMFHNCYFRSGQYYRWCSDLTDLLNKERGSIDSGIDKLSTPRRFHELIDEISANSNSVDENADLLSCMLCSDCFLRHCSCDECQTAHVISSDSLIGRVNMDDLMRPFTSHSDRSDDRNLVWEKLGWKLLLSSTEQYSRRSLRFQTARKLFTMPDRLKKKKTVCDEWQTPYAGSHDNDSSSYCFREKEGCNLFSNVKDVNLKITVKQGLLQKLKMKKVSRGDQIKAVYKAFSTSFTKKIECAHSCNVLQSQKPLFKQLSNSYSTDLAKEYNLKRSVFEPFGYTTMKELLKTRKVGCTLLMSQLSQKSKSLSDGIDSVSQELNQERALDMNTSAQEQASSNLNTDKNKNRVRDGIGRCLSKEDKADGLKEMTSVTVIAAFESDISMEGSSNLDSTLQTSELEVELDREIASLLENSDECKETILENAKDCLAKTLYQHHLAAELAKLLSNETLLPKCSKMFSNEKKLFTPEMLSKLTNDLTEPSGPASSHNADPQESDLSGISDQIQELHKEGELKKLLQQALELKRKQNAAASLNKVDDVDDVNLSEQEIRILEEELFAPHSDDDFVDSGEESQEEYIELDASEELHYYHHHHHHHHHHHFCEHRSVKKRGRVRRHGPRICCYCKALGRLTDANIASRAQMRERLLVKLRDRNTQKNCDKDLKKQSEKVIDEQEKSHYTLSDAEIEEILKYINAAKPARDRSTSNGAAKRARNKQRKRKEKKKQRKEVREEEKKIAEVEDLQKQKNQQAKQKEIKEQKQIKAKEGKSKQSRKKGKKHKDVCDWEKKDGSKMLRNQEIGESKKIVLSSSEYLKNTKCNTNCEGSKSEEGDSMSGIKKAASENSEVTKEEKDFAVSPNNVKKPVVLFADSERSNAAVAEQKFGNASTVTTVKPKKSSSVFVPGNEQVPDLMNQEGNFRMEKMERPGARVEWDVRNSSPYVLEKVKHLDIAKQKKESNARIIRNTGRSSTIYVRNAKRKNQPNSSVEQSVEHIDDVSTKEVRMNELVAQDEKQVKGSFVQETDETNMKTEERINPGVKKVELDLSATKPTSSLATSVKELSFIPANEIEETPKSVITTMSTVAPVLNTDIDVNLKSELEAVKQERKNTLTVCESSVTQAGIHGNQGSIVDSHVRSSNQDSSVHAKDMTTQNFKALPKSNSTPRFPRLISRPELTPRMAQFEPVSFVDIPQVWPDGVIAPNLPPRLPAIFAVHPYSKRKSTQFSLSSPAGSRIHHDGFDQCAPSRRQPRIFFTGPFKQRQELSSNPKFCRPRVGTSLLQDPVLRPMRSPAVVDPGVRQIGVNEPILAPSLYAVPPAVSVPCSDMFQKCRPIAPHPVLDSTATDPPVRVLNKLRSHVPDLSALSSRSPTSSFRVPPNNRSIRYPRNRGSLSSGVGTTGARPILGSPLPKKIAAQFPTEFSNTPMSSEITTKPIQKDFCRAPLLSESFSTSNQNDSSWLSRPRNLFGGDINKDSFDTPLSEGTFSTTQIQQHSINSPLPKKIQSNHAKRDFSNVPIPNGPFNTNIQRDISNSPVLKKVFDGPVVQNNFFCSPLSQDSLKTQISGVSYNNSGQYDLFNMPVKDVINAMVPNGSFSSQTHRELLNAPVQQELVDTLNQKNSTTMSVPKVAFSTQLQKPVAHGKELKKLHPSEQQRLPEGASSTQLQKPVAHGKELKKLHPSEQQRSLPKESFDTKEIKIHENCFDVPMHSFYTSLPKDQFTSISKDLSKTSNQTHFANTADNDHLHRNLNSNSNIAIYPAPSIAVHSNFTHQNLSYPQYQFSYYPQYQFSDSAIHTTKATADDLSWNAGNALSTPISEHSLGNVKSEFQDSSQYNNNNFALNSKSNVCNEYSGNILPCEIKTNDAFPGSSDFLTGVCEERNNVGVQSRPSLSFLADYDSETQKLAALARDDSFYCQQPVIIKPGDPRIAKINLDPQETFKPRPEDDLNFLSPVELEMEQLKRILWDDQIAKPRTVLQELSAIQPENEPNAIFHFAPLV</sequence>
<reference evidence="4" key="1">
    <citation type="submission" date="2017-02" db="UniProtKB">
        <authorList>
            <consortium name="WormBaseParasite"/>
        </authorList>
    </citation>
    <scope>IDENTIFICATION</scope>
</reference>
<feature type="region of interest" description="Disordered" evidence="1">
    <location>
        <begin position="1553"/>
        <end position="1598"/>
    </location>
</feature>
<dbReference type="OMA" id="YPQYQFS"/>
<feature type="compositionally biased region" description="Basic residues" evidence="1">
    <location>
        <begin position="906"/>
        <end position="923"/>
    </location>
</feature>
<dbReference type="OrthoDB" id="10044608at2759"/>
<reference evidence="2 3" key="2">
    <citation type="submission" date="2018-11" db="EMBL/GenBank/DDBJ databases">
        <authorList>
            <consortium name="Pathogen Informatics"/>
        </authorList>
    </citation>
    <scope>NUCLEOTIDE SEQUENCE [LARGE SCALE GENOMIC DNA]</scope>
</reference>
<protein>
    <submittedName>
        <fullName evidence="4">SET domain-containing protein</fullName>
    </submittedName>
</protein>
<feature type="region of interest" description="Disordered" evidence="1">
    <location>
        <begin position="673"/>
        <end position="695"/>
    </location>
</feature>
<evidence type="ECO:0000313" key="3">
    <source>
        <dbReference type="Proteomes" id="UP000276776"/>
    </source>
</evidence>
<feature type="compositionally biased region" description="Basic and acidic residues" evidence="1">
    <location>
        <begin position="1860"/>
        <end position="1881"/>
    </location>
</feature>
<feature type="compositionally biased region" description="Low complexity" evidence="1">
    <location>
        <begin position="1553"/>
        <end position="1563"/>
    </location>
</feature>
<feature type="compositionally biased region" description="Basic and acidic residues" evidence="1">
    <location>
        <begin position="924"/>
        <end position="940"/>
    </location>
</feature>
<dbReference type="EMBL" id="UYYF01004379">
    <property type="protein sequence ID" value="VDN03297.1"/>
    <property type="molecule type" value="Genomic_DNA"/>
</dbReference>
<accession>A0A0N5CZR4</accession>
<proteinExistence type="predicted"/>
<evidence type="ECO:0000256" key="1">
    <source>
        <dbReference type="SAM" id="MobiDB-lite"/>
    </source>
</evidence>
<evidence type="ECO:0000313" key="4">
    <source>
        <dbReference type="WBParaSite" id="TCLT_0000599701-mRNA-1"/>
    </source>
</evidence>
<dbReference type="WBParaSite" id="TCLT_0000599701-mRNA-1">
    <property type="protein sequence ID" value="TCLT_0000599701-mRNA-1"/>
    <property type="gene ID" value="TCLT_0000599701"/>
</dbReference>
<name>A0A0N5CZR4_THECL</name>
<dbReference type="Proteomes" id="UP000276776">
    <property type="component" value="Unassembled WGS sequence"/>
</dbReference>